<dbReference type="PANTHER" id="PTHR37299:SF3">
    <property type="entry name" value="STAGE 0 SPORULATION PROTEIN A HOMOLOG"/>
    <property type="match status" value="1"/>
</dbReference>
<gene>
    <name evidence="10" type="ORF">J2Z44_000201</name>
</gene>
<evidence type="ECO:0000256" key="5">
    <source>
        <dbReference type="ARBA" id="ARBA00024867"/>
    </source>
</evidence>
<dbReference type="GO" id="GO:0003677">
    <property type="term" value="F:DNA binding"/>
    <property type="evidence" value="ECO:0007669"/>
    <property type="project" value="UniProtKB-KW"/>
</dbReference>
<sequence>MNVLVVEDNKLQRENLKRILQEISVDLNIYEAEDKEEALTMGREVLIDLFYIDIHLKNSSGISLAKELRKDYRYELAWIIFITTHMGYMIDAFKQLHCYDYIEKPYNKEKVIELTNKFIRNGKDIKEMKKKYVVFEIEQRLSMKFYIEEILFVEVRIKTCTIHTKNGAFKILGMRLKEILEKISCDYIVQCHKSFIVNTKEIKKIGKIGSKSWEIGFQGHDEKALVSYNFKDKVFKIFKGEIQ</sequence>
<evidence type="ECO:0000259" key="9">
    <source>
        <dbReference type="PROSITE" id="PS50930"/>
    </source>
</evidence>
<dbReference type="InterPro" id="IPR001789">
    <property type="entry name" value="Sig_transdc_resp-reg_receiver"/>
</dbReference>
<dbReference type="PANTHER" id="PTHR37299">
    <property type="entry name" value="TRANSCRIPTIONAL REGULATOR-RELATED"/>
    <property type="match status" value="1"/>
</dbReference>
<feature type="modified residue" description="4-aspartylphosphate" evidence="7">
    <location>
        <position position="53"/>
    </location>
</feature>
<feature type="domain" description="Response regulatory" evidence="8">
    <location>
        <begin position="2"/>
        <end position="119"/>
    </location>
</feature>
<dbReference type="Pfam" id="PF04397">
    <property type="entry name" value="LytTR"/>
    <property type="match status" value="1"/>
</dbReference>
<keyword evidence="4" id="KW-0010">Activator</keyword>
<evidence type="ECO:0000259" key="8">
    <source>
        <dbReference type="PROSITE" id="PS50110"/>
    </source>
</evidence>
<dbReference type="InterPro" id="IPR011006">
    <property type="entry name" value="CheY-like_superfamily"/>
</dbReference>
<dbReference type="SMART" id="SM00850">
    <property type="entry name" value="LytTR"/>
    <property type="match status" value="1"/>
</dbReference>
<dbReference type="InterPro" id="IPR007492">
    <property type="entry name" value="LytTR_DNA-bd_dom"/>
</dbReference>
<feature type="domain" description="HTH LytTR-type" evidence="9">
    <location>
        <begin position="147"/>
        <end position="205"/>
    </location>
</feature>
<evidence type="ECO:0000256" key="1">
    <source>
        <dbReference type="ARBA" id="ARBA00018672"/>
    </source>
</evidence>
<dbReference type="SUPFAM" id="SSF52172">
    <property type="entry name" value="CheY-like"/>
    <property type="match status" value="1"/>
</dbReference>
<dbReference type="Gene3D" id="3.40.50.2300">
    <property type="match status" value="1"/>
</dbReference>
<evidence type="ECO:0000256" key="7">
    <source>
        <dbReference type="PROSITE-ProRule" id="PRU00169"/>
    </source>
</evidence>
<proteinExistence type="predicted"/>
<keyword evidence="11" id="KW-1185">Reference proteome</keyword>
<keyword evidence="2" id="KW-0963">Cytoplasm</keyword>
<accession>A0ABS4JY16</accession>
<keyword evidence="3" id="KW-0902">Two-component regulatory system</keyword>
<comment type="function">
    <text evidence="6">Required for high-level post-exponential phase expression of a series of secreted proteins.</text>
</comment>
<evidence type="ECO:0000313" key="10">
    <source>
        <dbReference type="EMBL" id="MBP2020420.1"/>
    </source>
</evidence>
<keyword evidence="10" id="KW-0238">DNA-binding</keyword>
<organism evidence="10 11">
    <name type="scientific">Clostridium punense</name>
    <dbReference type="NCBI Taxonomy" id="1054297"/>
    <lineage>
        <taxon>Bacteria</taxon>
        <taxon>Bacillati</taxon>
        <taxon>Bacillota</taxon>
        <taxon>Clostridia</taxon>
        <taxon>Eubacteriales</taxon>
        <taxon>Clostridiaceae</taxon>
        <taxon>Clostridium</taxon>
    </lineage>
</organism>
<dbReference type="PROSITE" id="PS50930">
    <property type="entry name" value="HTH_LYTTR"/>
    <property type="match status" value="1"/>
</dbReference>
<keyword evidence="7" id="KW-0597">Phosphoprotein</keyword>
<reference evidence="10 11" key="1">
    <citation type="submission" date="2021-03" db="EMBL/GenBank/DDBJ databases">
        <title>Genomic Encyclopedia of Type Strains, Phase IV (KMG-IV): sequencing the most valuable type-strain genomes for metagenomic binning, comparative biology and taxonomic classification.</title>
        <authorList>
            <person name="Goeker M."/>
        </authorList>
    </citation>
    <scope>NUCLEOTIDE SEQUENCE [LARGE SCALE GENOMIC DNA]</scope>
    <source>
        <strain evidence="10 11">DSM 28650</strain>
    </source>
</reference>
<evidence type="ECO:0000256" key="3">
    <source>
        <dbReference type="ARBA" id="ARBA00023012"/>
    </source>
</evidence>
<dbReference type="SMART" id="SM00448">
    <property type="entry name" value="REC"/>
    <property type="match status" value="1"/>
</dbReference>
<evidence type="ECO:0000313" key="11">
    <source>
        <dbReference type="Proteomes" id="UP001519308"/>
    </source>
</evidence>
<name>A0ABS4JY16_9CLOT</name>
<evidence type="ECO:0000256" key="2">
    <source>
        <dbReference type="ARBA" id="ARBA00022490"/>
    </source>
</evidence>
<evidence type="ECO:0000256" key="4">
    <source>
        <dbReference type="ARBA" id="ARBA00023159"/>
    </source>
</evidence>
<dbReference type="Pfam" id="PF00072">
    <property type="entry name" value="Response_reg"/>
    <property type="match status" value="1"/>
</dbReference>
<evidence type="ECO:0000256" key="6">
    <source>
        <dbReference type="ARBA" id="ARBA00037164"/>
    </source>
</evidence>
<comment type="caution">
    <text evidence="10">The sequence shown here is derived from an EMBL/GenBank/DDBJ whole genome shotgun (WGS) entry which is preliminary data.</text>
</comment>
<protein>
    <recommendedName>
        <fullName evidence="1">Stage 0 sporulation protein A homolog</fullName>
    </recommendedName>
</protein>
<dbReference type="Proteomes" id="UP001519308">
    <property type="component" value="Unassembled WGS sequence"/>
</dbReference>
<dbReference type="RefSeq" id="WP_021284363.1">
    <property type="nucleotide sequence ID" value="NZ_JAGGLL010000001.1"/>
</dbReference>
<dbReference type="EMBL" id="JAGGLL010000001">
    <property type="protein sequence ID" value="MBP2020420.1"/>
    <property type="molecule type" value="Genomic_DNA"/>
</dbReference>
<dbReference type="Gene3D" id="2.40.50.1020">
    <property type="entry name" value="LytTr DNA-binding domain"/>
    <property type="match status" value="1"/>
</dbReference>
<dbReference type="InterPro" id="IPR046947">
    <property type="entry name" value="LytR-like"/>
</dbReference>
<comment type="function">
    <text evidence="5">May play the central regulatory role in sporulation. It may be an element of the effector pathway responsible for the activation of sporulation genes in response to nutritional stress. Spo0A may act in concert with spo0H (a sigma factor) to control the expression of some genes that are critical to the sporulation process.</text>
</comment>
<dbReference type="PROSITE" id="PS50110">
    <property type="entry name" value="RESPONSE_REGULATORY"/>
    <property type="match status" value="1"/>
</dbReference>